<reference evidence="2" key="1">
    <citation type="submission" date="2022-08" db="EMBL/GenBank/DDBJ databases">
        <title>Genomic Encyclopedia of Type Strains, Phase III (KMG-III): the genomes of soil and plant-associated and newly described type strains.</title>
        <authorList>
            <person name="Whitman W."/>
        </authorList>
    </citation>
    <scope>NUCLEOTIDE SEQUENCE</scope>
    <source>
        <strain evidence="2">HMT 1</strain>
    </source>
</reference>
<comment type="caution">
    <text evidence="2">The sequence shown here is derived from an EMBL/GenBank/DDBJ whole genome shotgun (WGS) entry which is preliminary data.</text>
</comment>
<organism evidence="2 3">
    <name type="scientific">Methylohalomonas lacus</name>
    <dbReference type="NCBI Taxonomy" id="398773"/>
    <lineage>
        <taxon>Bacteria</taxon>
        <taxon>Pseudomonadati</taxon>
        <taxon>Pseudomonadota</taxon>
        <taxon>Gammaproteobacteria</taxon>
        <taxon>Methylohalomonadales</taxon>
        <taxon>Methylohalomonadaceae</taxon>
        <taxon>Methylohalomonas</taxon>
    </lineage>
</organism>
<dbReference type="AlphaFoldDB" id="A0AAE3HJV4"/>
<dbReference type="InterPro" id="IPR021109">
    <property type="entry name" value="Peptidase_aspartic_dom_sf"/>
</dbReference>
<dbReference type="Proteomes" id="UP001204445">
    <property type="component" value="Unassembled WGS sequence"/>
</dbReference>
<sequence length="201" mass="23127">MPWRRYRLSIFSPFSIHNTLQAGSGMFYNRTLRFGLMAALVLGLSLSVANLQADTNIQQIYSWKENVRVYPSGLQFKAKLDSGAKTSSLHAIEIEEFERDGEEWVRFVTENHNEERETIERRLERNVKIKEHGGGVQRRPVVKMGICLGRLYKEVEVNLVDRSNFITGMLVGRTFMEDDVLIDPSTTYGHIPDCDRKSIDD</sequence>
<dbReference type="PANTHER" id="PTHR38037">
    <property type="entry name" value="ZN_PROTEASE DOMAIN-CONTAINING PROTEIN"/>
    <property type="match status" value="1"/>
</dbReference>
<name>A0AAE3HJV4_9GAMM</name>
<dbReference type="EMBL" id="JANUCT010000010">
    <property type="protein sequence ID" value="MCS3903600.1"/>
    <property type="molecule type" value="Genomic_DNA"/>
</dbReference>
<evidence type="ECO:0000313" key="2">
    <source>
        <dbReference type="EMBL" id="MCS3903600.1"/>
    </source>
</evidence>
<gene>
    <name evidence="2" type="ORF">J2T55_001629</name>
</gene>
<evidence type="ECO:0000313" key="3">
    <source>
        <dbReference type="Proteomes" id="UP001204445"/>
    </source>
</evidence>
<keyword evidence="3" id="KW-1185">Reference proteome</keyword>
<dbReference type="PANTHER" id="PTHR38037:SF2">
    <property type="entry name" value="ATP-DEPENDENT ZINC PROTEASE DOMAIN-CONTAINING PROTEIN-RELATED"/>
    <property type="match status" value="1"/>
</dbReference>
<proteinExistence type="predicted"/>
<protein>
    <recommendedName>
        <fullName evidence="1">Retropepsin-like aspartic endopeptidase domain-containing protein</fullName>
    </recommendedName>
</protein>
<dbReference type="Pfam" id="PF05618">
    <property type="entry name" value="Zn_protease"/>
    <property type="match status" value="1"/>
</dbReference>
<accession>A0AAE3HJV4</accession>
<dbReference type="SUPFAM" id="SSF50630">
    <property type="entry name" value="Acid proteases"/>
    <property type="match status" value="1"/>
</dbReference>
<dbReference type="InterPro" id="IPR008503">
    <property type="entry name" value="Asp_endopeptidase"/>
</dbReference>
<feature type="domain" description="Retropepsin-like aspartic endopeptidase" evidence="1">
    <location>
        <begin position="60"/>
        <end position="188"/>
    </location>
</feature>
<evidence type="ECO:0000259" key="1">
    <source>
        <dbReference type="Pfam" id="PF05618"/>
    </source>
</evidence>
<dbReference type="Gene3D" id="2.40.70.10">
    <property type="entry name" value="Acid Proteases"/>
    <property type="match status" value="1"/>
</dbReference>